<gene>
    <name evidence="2" type="ORF">B0T21DRAFT_408821</name>
</gene>
<keyword evidence="3" id="KW-1185">Reference proteome</keyword>
<reference evidence="2" key="1">
    <citation type="submission" date="2023-06" db="EMBL/GenBank/DDBJ databases">
        <title>Genome-scale phylogeny and comparative genomics of the fungal order Sordariales.</title>
        <authorList>
            <consortium name="Lawrence Berkeley National Laboratory"/>
            <person name="Hensen N."/>
            <person name="Bonometti L."/>
            <person name="Westerberg I."/>
            <person name="Brannstrom I.O."/>
            <person name="Guillou S."/>
            <person name="Cros-Aarteil S."/>
            <person name="Calhoun S."/>
            <person name="Haridas S."/>
            <person name="Kuo A."/>
            <person name="Mondo S."/>
            <person name="Pangilinan J."/>
            <person name="Riley R."/>
            <person name="Labutti K."/>
            <person name="Andreopoulos B."/>
            <person name="Lipzen A."/>
            <person name="Chen C."/>
            <person name="Yanf M."/>
            <person name="Daum C."/>
            <person name="Ng V."/>
            <person name="Clum A."/>
            <person name="Steindorff A."/>
            <person name="Ohm R."/>
            <person name="Martin F."/>
            <person name="Silar P."/>
            <person name="Natvig D."/>
            <person name="Lalanne C."/>
            <person name="Gautier V."/>
            <person name="Ament-Velasquez S.L."/>
            <person name="Kruys A."/>
            <person name="Hutchinson M.I."/>
            <person name="Powell A.J."/>
            <person name="Barry K."/>
            <person name="Miller A.N."/>
            <person name="Grigoriev I.V."/>
            <person name="Debuchy R."/>
            <person name="Gladieux P."/>
            <person name="Thoren M.H."/>
            <person name="Johannesson H."/>
        </authorList>
    </citation>
    <scope>NUCLEOTIDE SEQUENCE</scope>
    <source>
        <strain evidence="2">CBS 540.89</strain>
    </source>
</reference>
<dbReference type="Proteomes" id="UP001172159">
    <property type="component" value="Unassembled WGS sequence"/>
</dbReference>
<evidence type="ECO:0000313" key="2">
    <source>
        <dbReference type="EMBL" id="KAK0741965.1"/>
    </source>
</evidence>
<evidence type="ECO:0000313" key="3">
    <source>
        <dbReference type="Proteomes" id="UP001172159"/>
    </source>
</evidence>
<dbReference type="EMBL" id="JAUKTV010000003">
    <property type="protein sequence ID" value="KAK0741965.1"/>
    <property type="molecule type" value="Genomic_DNA"/>
</dbReference>
<feature type="region of interest" description="Disordered" evidence="1">
    <location>
        <begin position="136"/>
        <end position="162"/>
    </location>
</feature>
<evidence type="ECO:0000256" key="1">
    <source>
        <dbReference type="SAM" id="MobiDB-lite"/>
    </source>
</evidence>
<comment type="caution">
    <text evidence="2">The sequence shown here is derived from an EMBL/GenBank/DDBJ whole genome shotgun (WGS) entry which is preliminary data.</text>
</comment>
<protein>
    <submittedName>
        <fullName evidence="2">Uncharacterized protein</fullName>
    </submittedName>
</protein>
<dbReference type="AlphaFoldDB" id="A0AA40EMC9"/>
<organism evidence="2 3">
    <name type="scientific">Apiosordaria backusii</name>
    <dbReference type="NCBI Taxonomy" id="314023"/>
    <lineage>
        <taxon>Eukaryota</taxon>
        <taxon>Fungi</taxon>
        <taxon>Dikarya</taxon>
        <taxon>Ascomycota</taxon>
        <taxon>Pezizomycotina</taxon>
        <taxon>Sordariomycetes</taxon>
        <taxon>Sordariomycetidae</taxon>
        <taxon>Sordariales</taxon>
        <taxon>Lasiosphaeriaceae</taxon>
        <taxon>Apiosordaria</taxon>
    </lineage>
</organism>
<accession>A0AA40EMC9</accession>
<sequence length="162" mass="18769">MLHVKHSNVLTQREPPLRIPDIFNKAIGKTINTQHVLSQYRRDSPKTVLARQSLGSWNHYSPPDSQFLDDRERRHYRKAKRITEELNVIRDIQYKQIDLLEQFQTKILSIPSQRHSARQLVEFKKSAGKVLMDMTHCPGSGHPGTDNSVKKDDEQCMTRPGS</sequence>
<name>A0AA40EMC9_9PEZI</name>
<proteinExistence type="predicted"/>